<dbReference type="Gene3D" id="1.10.287.1040">
    <property type="entry name" value="Exonuclease VII, small subunit"/>
    <property type="match status" value="1"/>
</dbReference>
<dbReference type="GO" id="GO:0008855">
    <property type="term" value="F:exodeoxyribonuclease VII activity"/>
    <property type="evidence" value="ECO:0007669"/>
    <property type="project" value="UniProtKB-UniRule"/>
</dbReference>
<dbReference type="InterPro" id="IPR037004">
    <property type="entry name" value="Exonuc_VII_ssu_sf"/>
</dbReference>
<dbReference type="AlphaFoldDB" id="A0A7X0SID2"/>
<comment type="caution">
    <text evidence="8">The sequence shown here is derived from an EMBL/GenBank/DDBJ whole genome shotgun (WGS) entry which is preliminary data.</text>
</comment>
<evidence type="ECO:0000313" key="8">
    <source>
        <dbReference type="EMBL" id="MBB6730517.1"/>
    </source>
</evidence>
<dbReference type="HAMAP" id="MF_00337">
    <property type="entry name" value="Exonuc_7_S"/>
    <property type="match status" value="1"/>
</dbReference>
<dbReference type="NCBIfam" id="TIGR01280">
    <property type="entry name" value="xseB"/>
    <property type="match status" value="1"/>
</dbReference>
<comment type="catalytic activity">
    <reaction evidence="6">
        <text>Exonucleolytic cleavage in either 5'- to 3'- or 3'- to 5'-direction to yield nucleoside 5'-phosphates.</text>
        <dbReference type="EC" id="3.1.11.6"/>
    </reaction>
</comment>
<dbReference type="EC" id="3.1.11.6" evidence="6"/>
<dbReference type="Pfam" id="PF02609">
    <property type="entry name" value="Exonuc_VII_S"/>
    <property type="match status" value="1"/>
</dbReference>
<evidence type="ECO:0000256" key="6">
    <source>
        <dbReference type="HAMAP-Rule" id="MF_00337"/>
    </source>
</evidence>
<evidence type="ECO:0000256" key="3">
    <source>
        <dbReference type="ARBA" id="ARBA00022722"/>
    </source>
</evidence>
<proteinExistence type="inferred from homology"/>
<evidence type="ECO:0000313" key="9">
    <source>
        <dbReference type="Proteomes" id="UP000564644"/>
    </source>
</evidence>
<reference evidence="8 9" key="1">
    <citation type="submission" date="2020-08" db="EMBL/GenBank/DDBJ databases">
        <title>Cohnella phylogeny.</title>
        <authorList>
            <person name="Dunlap C."/>
        </authorList>
    </citation>
    <scope>NUCLEOTIDE SEQUENCE [LARGE SCALE GENOMIC DNA]</scope>
    <source>
        <strain evidence="8 9">CBP 2801</strain>
    </source>
</reference>
<evidence type="ECO:0000256" key="4">
    <source>
        <dbReference type="ARBA" id="ARBA00022801"/>
    </source>
</evidence>
<evidence type="ECO:0000256" key="7">
    <source>
        <dbReference type="SAM" id="MobiDB-lite"/>
    </source>
</evidence>
<dbReference type="EMBL" id="JACJVO010000007">
    <property type="protein sequence ID" value="MBB6730517.1"/>
    <property type="molecule type" value="Genomic_DNA"/>
</dbReference>
<feature type="region of interest" description="Disordered" evidence="7">
    <location>
        <begin position="74"/>
        <end position="97"/>
    </location>
</feature>
<comment type="similarity">
    <text evidence="1 6">Belongs to the XseB family.</text>
</comment>
<gene>
    <name evidence="6 8" type="primary">xseB</name>
    <name evidence="8" type="ORF">H7C18_06340</name>
</gene>
<evidence type="ECO:0000256" key="1">
    <source>
        <dbReference type="ARBA" id="ARBA00009998"/>
    </source>
</evidence>
<keyword evidence="4 6" id="KW-0378">Hydrolase</keyword>
<accession>A0A7X0SID2</accession>
<evidence type="ECO:0000256" key="2">
    <source>
        <dbReference type="ARBA" id="ARBA00022490"/>
    </source>
</evidence>
<dbReference type="InterPro" id="IPR003761">
    <property type="entry name" value="Exonuc_VII_S"/>
</dbReference>
<dbReference type="RefSeq" id="WP_185128174.1">
    <property type="nucleotide sequence ID" value="NZ_JACJVO010000007.1"/>
</dbReference>
<keyword evidence="2 6" id="KW-0963">Cytoplasm</keyword>
<sequence>MGTLSESNGNENEALGELTFEEAMERLEAIVSKLESSDVPLETAIELYQEGMTLSKLCGRKLEQVERRIEMLVEEEGGMQRKPFAPSSGELNGDKGE</sequence>
<comment type="subunit">
    <text evidence="6">Heterooligomer composed of large and small subunits.</text>
</comment>
<organism evidence="8 9">
    <name type="scientific">Cohnella zeiphila</name>
    <dbReference type="NCBI Taxonomy" id="2761120"/>
    <lineage>
        <taxon>Bacteria</taxon>
        <taxon>Bacillati</taxon>
        <taxon>Bacillota</taxon>
        <taxon>Bacilli</taxon>
        <taxon>Bacillales</taxon>
        <taxon>Paenibacillaceae</taxon>
        <taxon>Cohnella</taxon>
    </lineage>
</organism>
<dbReference type="GO" id="GO:0005829">
    <property type="term" value="C:cytosol"/>
    <property type="evidence" value="ECO:0007669"/>
    <property type="project" value="TreeGrafter"/>
</dbReference>
<protein>
    <recommendedName>
        <fullName evidence="6">Exodeoxyribonuclease 7 small subunit</fullName>
        <ecNumber evidence="6">3.1.11.6</ecNumber>
    </recommendedName>
    <alternativeName>
        <fullName evidence="6">Exodeoxyribonuclease VII small subunit</fullName>
        <shortName evidence="6">Exonuclease VII small subunit</shortName>
    </alternativeName>
</protein>
<dbReference type="GO" id="GO:0006308">
    <property type="term" value="P:DNA catabolic process"/>
    <property type="evidence" value="ECO:0007669"/>
    <property type="project" value="UniProtKB-UniRule"/>
</dbReference>
<name>A0A7X0SID2_9BACL</name>
<comment type="function">
    <text evidence="6">Bidirectionally degrades single-stranded DNA into large acid-insoluble oligonucleotides, which are then degraded further into small acid-soluble oligonucleotides.</text>
</comment>
<dbReference type="Proteomes" id="UP000564644">
    <property type="component" value="Unassembled WGS sequence"/>
</dbReference>
<evidence type="ECO:0000256" key="5">
    <source>
        <dbReference type="ARBA" id="ARBA00022839"/>
    </source>
</evidence>
<comment type="subcellular location">
    <subcellularLocation>
        <location evidence="6">Cytoplasm</location>
    </subcellularLocation>
</comment>
<keyword evidence="9" id="KW-1185">Reference proteome</keyword>
<keyword evidence="3 6" id="KW-0540">Nuclease</keyword>
<dbReference type="PANTHER" id="PTHR34137:SF1">
    <property type="entry name" value="EXODEOXYRIBONUCLEASE 7 SMALL SUBUNIT"/>
    <property type="match status" value="1"/>
</dbReference>
<dbReference type="PANTHER" id="PTHR34137">
    <property type="entry name" value="EXODEOXYRIBONUCLEASE 7 SMALL SUBUNIT"/>
    <property type="match status" value="1"/>
</dbReference>
<keyword evidence="5 6" id="KW-0269">Exonuclease</keyword>
<dbReference type="GO" id="GO:0009318">
    <property type="term" value="C:exodeoxyribonuclease VII complex"/>
    <property type="evidence" value="ECO:0007669"/>
    <property type="project" value="UniProtKB-UniRule"/>
</dbReference>
<dbReference type="SUPFAM" id="SSF116842">
    <property type="entry name" value="XseB-like"/>
    <property type="match status" value="1"/>
</dbReference>